<evidence type="ECO:0000256" key="3">
    <source>
        <dbReference type="ARBA" id="ARBA00007725"/>
    </source>
</evidence>
<keyword evidence="5" id="KW-0813">Transport</keyword>
<feature type="transmembrane region" description="Helical" evidence="12">
    <location>
        <begin position="300"/>
        <end position="316"/>
    </location>
</feature>
<evidence type="ECO:0000256" key="2">
    <source>
        <dbReference type="ARBA" id="ARBA00004429"/>
    </source>
</evidence>
<keyword evidence="6" id="KW-1003">Cell membrane</keyword>
<reference evidence="13 14" key="1">
    <citation type="submission" date="2024-07" db="EMBL/GenBank/DDBJ databases">
        <title>Luteimonas salilacus sp. nov., isolated from the shore soil of Salt Lake in Tibet of China.</title>
        <authorList>
            <person name="Zhang X."/>
            <person name="Li A."/>
        </authorList>
    </citation>
    <scope>NUCLEOTIDE SEQUENCE [LARGE SCALE GENOMIC DNA]</scope>
    <source>
        <strain evidence="13 14">B3-2-R+30</strain>
    </source>
</reference>
<evidence type="ECO:0000256" key="8">
    <source>
        <dbReference type="ARBA" id="ARBA00022692"/>
    </source>
</evidence>
<sequence>MPKLDSYLFREFAQATFAVLVVLMVVSLGGVFADVLGDIARGRVPAGMMLSQLGLQVLNYLPLILPLGLMLGLLLAVGRLYRDSEMPVLTATGVGPRRLLRPVLLLVVPMVAFIGLCSLWLGPWARDYSKRMIEQGSRSLLIAGLEAGRFVELPGGRGVVYVGGMSNDGTQMARVFVYQQDEERMDVTTSATGRLTVEDSGERYLTLDDGFRVEGPQREGLDFRLMRFASNELRLPEAEGSRDEADPELQPTLALLGDERREARAELHFRLAPPLLALAFGLLAVPLARSQPRQARYGRTMLAFLGYFVGINLMLLGQDWLAEGTIPIALGLWWLVLPLLALGTWMYFTDGRVRRARWRRPR</sequence>
<keyword evidence="7" id="KW-0997">Cell inner membrane</keyword>
<protein>
    <recommendedName>
        <fullName evidence="4">Lipopolysaccharide export system permease protein LptF</fullName>
    </recommendedName>
</protein>
<dbReference type="Proteomes" id="UP001566331">
    <property type="component" value="Unassembled WGS sequence"/>
</dbReference>
<keyword evidence="14" id="KW-1185">Reference proteome</keyword>
<dbReference type="InterPro" id="IPR005495">
    <property type="entry name" value="LptG/LptF_permease"/>
</dbReference>
<feature type="transmembrane region" description="Helical" evidence="12">
    <location>
        <begin position="99"/>
        <end position="121"/>
    </location>
</feature>
<evidence type="ECO:0000313" key="13">
    <source>
        <dbReference type="EMBL" id="MEZ0474309.1"/>
    </source>
</evidence>
<evidence type="ECO:0000313" key="14">
    <source>
        <dbReference type="Proteomes" id="UP001566331"/>
    </source>
</evidence>
<evidence type="ECO:0000256" key="12">
    <source>
        <dbReference type="SAM" id="Phobius"/>
    </source>
</evidence>
<comment type="caution">
    <text evidence="13">The sequence shown here is derived from an EMBL/GenBank/DDBJ whole genome shotgun (WGS) entry which is preliminary data.</text>
</comment>
<evidence type="ECO:0000256" key="5">
    <source>
        <dbReference type="ARBA" id="ARBA00022448"/>
    </source>
</evidence>
<evidence type="ECO:0000256" key="1">
    <source>
        <dbReference type="ARBA" id="ARBA00002265"/>
    </source>
</evidence>
<dbReference type="PANTHER" id="PTHR33529:SF7">
    <property type="entry name" value="LIPOPOLYSACCHARIDE EXPORT SYSTEM PERMEASE PROTEIN LPTF"/>
    <property type="match status" value="1"/>
</dbReference>
<comment type="similarity">
    <text evidence="3">Belongs to the LptF/LptG family.</text>
</comment>
<evidence type="ECO:0000256" key="6">
    <source>
        <dbReference type="ARBA" id="ARBA00022475"/>
    </source>
</evidence>
<comment type="subunit">
    <text evidence="11">Component of the lipopolysaccharide transport and assembly complex. The LptBFG transporter is composed of two ATP-binding proteins (LptB) and two transmembrane proteins (LptF and LptG).</text>
</comment>
<accession>A0ABV4HNK1</accession>
<dbReference type="PANTHER" id="PTHR33529">
    <property type="entry name" value="SLR0882 PROTEIN-RELATED"/>
    <property type="match status" value="1"/>
</dbReference>
<evidence type="ECO:0000256" key="11">
    <source>
        <dbReference type="ARBA" id="ARBA00026081"/>
    </source>
</evidence>
<proteinExistence type="inferred from homology"/>
<feature type="transmembrane region" description="Helical" evidence="12">
    <location>
        <begin position="57"/>
        <end position="78"/>
    </location>
</feature>
<keyword evidence="9 12" id="KW-1133">Transmembrane helix</keyword>
<evidence type="ECO:0000256" key="7">
    <source>
        <dbReference type="ARBA" id="ARBA00022519"/>
    </source>
</evidence>
<dbReference type="RefSeq" id="WP_370561894.1">
    <property type="nucleotide sequence ID" value="NZ_JBFWIB010000001.1"/>
</dbReference>
<feature type="transmembrane region" description="Helical" evidence="12">
    <location>
        <begin position="12"/>
        <end position="37"/>
    </location>
</feature>
<comment type="function">
    <text evidence="1">Part of the ABC transporter complex LptBFG involved in the translocation of lipopolysaccharide (LPS) from the inner membrane to the outer membrane.</text>
</comment>
<dbReference type="InterPro" id="IPR030922">
    <property type="entry name" value="LptF"/>
</dbReference>
<evidence type="ECO:0000256" key="10">
    <source>
        <dbReference type="ARBA" id="ARBA00023136"/>
    </source>
</evidence>
<dbReference type="Pfam" id="PF03739">
    <property type="entry name" value="LptF_LptG"/>
    <property type="match status" value="1"/>
</dbReference>
<dbReference type="NCBIfam" id="TIGR04407">
    <property type="entry name" value="LptF_YjgP"/>
    <property type="match status" value="1"/>
</dbReference>
<evidence type="ECO:0000256" key="9">
    <source>
        <dbReference type="ARBA" id="ARBA00022989"/>
    </source>
</evidence>
<dbReference type="EMBL" id="JBFWIC010000006">
    <property type="protein sequence ID" value="MEZ0474309.1"/>
    <property type="molecule type" value="Genomic_DNA"/>
</dbReference>
<gene>
    <name evidence="13" type="primary">lptF</name>
    <name evidence="13" type="ORF">AB6713_06720</name>
</gene>
<keyword evidence="8 12" id="KW-0812">Transmembrane</keyword>
<keyword evidence="10 12" id="KW-0472">Membrane</keyword>
<feature type="transmembrane region" description="Helical" evidence="12">
    <location>
        <begin position="328"/>
        <end position="348"/>
    </location>
</feature>
<comment type="subcellular location">
    <subcellularLocation>
        <location evidence="2">Cell inner membrane</location>
        <topology evidence="2">Multi-pass membrane protein</topology>
    </subcellularLocation>
</comment>
<evidence type="ECO:0000256" key="4">
    <source>
        <dbReference type="ARBA" id="ARBA00014213"/>
    </source>
</evidence>
<organism evidence="13 14">
    <name type="scientific">Luteimonas salinilitoris</name>
    <dbReference type="NCBI Taxonomy" id="3237697"/>
    <lineage>
        <taxon>Bacteria</taxon>
        <taxon>Pseudomonadati</taxon>
        <taxon>Pseudomonadota</taxon>
        <taxon>Gammaproteobacteria</taxon>
        <taxon>Lysobacterales</taxon>
        <taxon>Lysobacteraceae</taxon>
        <taxon>Luteimonas</taxon>
    </lineage>
</organism>
<name>A0ABV4HNK1_9GAMM</name>